<gene>
    <name evidence="1" type="ORF">DPMN_091525</name>
</gene>
<sequence length="54" mass="6779">MKFIERRFRSENIEERKDIVWKFQGNKLQYEFHTDKVDVVKQCMWALENGKHEY</sequence>
<reference evidence="1" key="2">
    <citation type="submission" date="2020-11" db="EMBL/GenBank/DDBJ databases">
        <authorList>
            <person name="McCartney M.A."/>
            <person name="Auch B."/>
            <person name="Kono T."/>
            <person name="Mallez S."/>
            <person name="Becker A."/>
            <person name="Gohl D.M."/>
            <person name="Silverstein K.A.T."/>
            <person name="Koren S."/>
            <person name="Bechman K.B."/>
            <person name="Herman A."/>
            <person name="Abrahante J.E."/>
            <person name="Garbe J."/>
        </authorList>
    </citation>
    <scope>NUCLEOTIDE SEQUENCE</scope>
    <source>
        <strain evidence="1">Duluth1</strain>
        <tissue evidence="1">Whole animal</tissue>
    </source>
</reference>
<evidence type="ECO:0000313" key="2">
    <source>
        <dbReference type="Proteomes" id="UP000828390"/>
    </source>
</evidence>
<organism evidence="1 2">
    <name type="scientific">Dreissena polymorpha</name>
    <name type="common">Zebra mussel</name>
    <name type="synonym">Mytilus polymorpha</name>
    <dbReference type="NCBI Taxonomy" id="45954"/>
    <lineage>
        <taxon>Eukaryota</taxon>
        <taxon>Metazoa</taxon>
        <taxon>Spiralia</taxon>
        <taxon>Lophotrochozoa</taxon>
        <taxon>Mollusca</taxon>
        <taxon>Bivalvia</taxon>
        <taxon>Autobranchia</taxon>
        <taxon>Heteroconchia</taxon>
        <taxon>Euheterodonta</taxon>
        <taxon>Imparidentia</taxon>
        <taxon>Neoheterodontei</taxon>
        <taxon>Myida</taxon>
        <taxon>Dreissenoidea</taxon>
        <taxon>Dreissenidae</taxon>
        <taxon>Dreissena</taxon>
    </lineage>
</organism>
<dbReference type="Proteomes" id="UP000828390">
    <property type="component" value="Unassembled WGS sequence"/>
</dbReference>
<accession>A0A9D4L0C5</accession>
<keyword evidence="2" id="KW-1185">Reference proteome</keyword>
<proteinExistence type="predicted"/>
<reference evidence="1" key="1">
    <citation type="journal article" date="2019" name="bioRxiv">
        <title>The Genome of the Zebra Mussel, Dreissena polymorpha: A Resource for Invasive Species Research.</title>
        <authorList>
            <person name="McCartney M.A."/>
            <person name="Auch B."/>
            <person name="Kono T."/>
            <person name="Mallez S."/>
            <person name="Zhang Y."/>
            <person name="Obille A."/>
            <person name="Becker A."/>
            <person name="Abrahante J.E."/>
            <person name="Garbe J."/>
            <person name="Badalamenti J.P."/>
            <person name="Herman A."/>
            <person name="Mangelson H."/>
            <person name="Liachko I."/>
            <person name="Sullivan S."/>
            <person name="Sone E.D."/>
            <person name="Koren S."/>
            <person name="Silverstein K.A.T."/>
            <person name="Beckman K.B."/>
            <person name="Gohl D.M."/>
        </authorList>
    </citation>
    <scope>NUCLEOTIDE SEQUENCE</scope>
    <source>
        <strain evidence="1">Duluth1</strain>
        <tissue evidence="1">Whole animal</tissue>
    </source>
</reference>
<name>A0A9D4L0C5_DREPO</name>
<evidence type="ECO:0000313" key="1">
    <source>
        <dbReference type="EMBL" id="KAH3849130.1"/>
    </source>
</evidence>
<protein>
    <submittedName>
        <fullName evidence="1">Uncharacterized protein</fullName>
    </submittedName>
</protein>
<dbReference type="AlphaFoldDB" id="A0A9D4L0C5"/>
<comment type="caution">
    <text evidence="1">The sequence shown here is derived from an EMBL/GenBank/DDBJ whole genome shotgun (WGS) entry which is preliminary data.</text>
</comment>
<dbReference type="EMBL" id="JAIWYP010000003">
    <property type="protein sequence ID" value="KAH3849130.1"/>
    <property type="molecule type" value="Genomic_DNA"/>
</dbReference>